<reference evidence="2 3" key="1">
    <citation type="journal article" date="2013" name="Fungal Biol.">
        <title>Analysis of microsatellite markers in the genome of the plant pathogen Ceratocystis fimbriata.</title>
        <authorList>
            <person name="Simpson M.C."/>
            <person name="Wilken P.M."/>
            <person name="Coetzee M.P."/>
            <person name="Wingfield M.J."/>
            <person name="Wingfield B.D."/>
        </authorList>
    </citation>
    <scope>NUCLEOTIDE SEQUENCE [LARGE SCALE GENOMIC DNA]</scope>
    <source>
        <strain evidence="2 3">CBS 114723</strain>
    </source>
</reference>
<dbReference type="EMBL" id="APWK03000015">
    <property type="protein sequence ID" value="PHH55106.1"/>
    <property type="molecule type" value="Genomic_DNA"/>
</dbReference>
<feature type="region of interest" description="Disordered" evidence="1">
    <location>
        <begin position="37"/>
        <end position="79"/>
    </location>
</feature>
<name>A0A2C5XEP2_9PEZI</name>
<keyword evidence="3" id="KW-1185">Reference proteome</keyword>
<organism evidence="2 3">
    <name type="scientific">Ceratocystis fimbriata CBS 114723</name>
    <dbReference type="NCBI Taxonomy" id="1035309"/>
    <lineage>
        <taxon>Eukaryota</taxon>
        <taxon>Fungi</taxon>
        <taxon>Dikarya</taxon>
        <taxon>Ascomycota</taxon>
        <taxon>Pezizomycotina</taxon>
        <taxon>Sordariomycetes</taxon>
        <taxon>Hypocreomycetidae</taxon>
        <taxon>Microascales</taxon>
        <taxon>Ceratocystidaceae</taxon>
        <taxon>Ceratocystis</taxon>
    </lineage>
</organism>
<feature type="compositionally biased region" description="Low complexity" evidence="1">
    <location>
        <begin position="37"/>
        <end position="52"/>
    </location>
</feature>
<sequence>MTCDSIKPAAAPYRSRFAPIPIETTYESVRLPRPQALAVAPPASAPASVPTPDLTPESSPRETTSAHKFPLFPTSSSSVEISTQHVEETRPSRVCKDSLTIPQPGHAPCRHLDCVGCVKQRRRFAPQLIETSRRARRIGDSGPATRPTDKTDITPYTNHIYLSHTRSKKRRNNDHKEHRVYTSDRARRETDDAAFSGYLLQLAAQEVERQIQEAALAAFPNAQAREGGVAHFYFRDSEEEDSPSAGASPRSTQDEVGISGVVGPHFHVRTHRAHHASTINLPRQRKSSDLDWWHKNMQEHAQKKEQAQAQAQAQAQTQAQTQTQVQVQAQTDTPMRDCAIDDDEYDEFDGMDIEMPPPDPLWLTTNRSASCMSTESDVYIDGDDYSMSYAPIDYSSSSKSHSKPSPPPVIASISINRGDPGGNGFGGRQFGGFARFGLPKESDDWRRARLGFSPPMLGKEIKFRMCPSPKASVTPQPAETPQQPISLGLDRSCYYEEVSTPPGLWRGSCLRTQSNEKTTYVPPGAPIHEMYLATPTEPLSPSYDPFSAAFGACNSPRPKKDQMFTQNRVRREAADARAKEKDRIEVRIKDEFDDLFVTQVFNYLSLGYPPTAQAFDQELSKISRVPVEELSKDDEYRMKSLKTFDSEEHTIPEDERCVRWKALKLYIFEWGRQHPDLDNCRPVAWGMRERRGSWAV</sequence>
<reference evidence="2 3" key="2">
    <citation type="journal article" date="2013" name="IMA Fungus">
        <title>IMA Genome-F 1: Ceratocystis fimbriata: Draft nuclear genome sequence for the plant pathogen, Ceratocystis fimbriata.</title>
        <authorList>
            <person name="Wilken P.M."/>
            <person name="Steenkamp E.T."/>
            <person name="Wingfield M.J."/>
            <person name="de Beer Z.W."/>
            <person name="Wingfield B.D."/>
        </authorList>
    </citation>
    <scope>NUCLEOTIDE SEQUENCE [LARGE SCALE GENOMIC DNA]</scope>
    <source>
        <strain evidence="2 3">CBS 114723</strain>
    </source>
</reference>
<feature type="region of interest" description="Disordered" evidence="1">
    <location>
        <begin position="237"/>
        <end position="256"/>
    </location>
</feature>
<evidence type="ECO:0000313" key="3">
    <source>
        <dbReference type="Proteomes" id="UP000222788"/>
    </source>
</evidence>
<feature type="region of interest" description="Disordered" evidence="1">
    <location>
        <begin position="163"/>
        <end position="184"/>
    </location>
</feature>
<accession>A0A2C5XEP2</accession>
<evidence type="ECO:0000313" key="2">
    <source>
        <dbReference type="EMBL" id="PHH55106.1"/>
    </source>
</evidence>
<proteinExistence type="predicted"/>
<dbReference type="OrthoDB" id="4716584at2759"/>
<dbReference type="AlphaFoldDB" id="A0A2C5XEP2"/>
<feature type="compositionally biased region" description="Basic and acidic residues" evidence="1">
    <location>
        <begin position="174"/>
        <end position="184"/>
    </location>
</feature>
<evidence type="ECO:0000256" key="1">
    <source>
        <dbReference type="SAM" id="MobiDB-lite"/>
    </source>
</evidence>
<dbReference type="STRING" id="1035309.A0A2C5XEP2"/>
<protein>
    <submittedName>
        <fullName evidence="2">Uncharacterized protein</fullName>
    </submittedName>
</protein>
<dbReference type="Proteomes" id="UP000222788">
    <property type="component" value="Unassembled WGS sequence"/>
</dbReference>
<gene>
    <name evidence="2" type="ORF">CFIMG_007531RA00001</name>
</gene>
<comment type="caution">
    <text evidence="2">The sequence shown here is derived from an EMBL/GenBank/DDBJ whole genome shotgun (WGS) entry which is preliminary data.</text>
</comment>